<sequence length="195" mass="21567">MQTEPTPPLDLLPGRRTFFGWFTYALGAIAAFVLGLPLAQYFLGTNKSQLAWVKLGDVDSFPTGETRMVTFDNPIRQPWDGKTSHTGVFVRYRGKDTKQQDQFLILAVNCAHLGCPVSWFPQSGLFMCPCHGGVYHANGERASGPPPRGLFRCVWRVEKGQLEVQAPHFPSLQDTLDPQGDPALLAGNLPRCDHA</sequence>
<evidence type="ECO:0000256" key="6">
    <source>
        <dbReference type="ARBA" id="ARBA00034078"/>
    </source>
</evidence>
<evidence type="ECO:0000256" key="3">
    <source>
        <dbReference type="ARBA" id="ARBA00023004"/>
    </source>
</evidence>
<keyword evidence="1" id="KW-0001">2Fe-2S</keyword>
<dbReference type="CDD" id="cd03467">
    <property type="entry name" value="Rieske"/>
    <property type="match status" value="1"/>
</dbReference>
<dbReference type="SUPFAM" id="SSF50022">
    <property type="entry name" value="ISP domain"/>
    <property type="match status" value="1"/>
</dbReference>
<evidence type="ECO:0000313" key="9">
    <source>
        <dbReference type="EMBL" id="QDU28228.1"/>
    </source>
</evidence>
<dbReference type="InterPro" id="IPR005805">
    <property type="entry name" value="Rieske_Fe-S_prot_C"/>
</dbReference>
<keyword evidence="5" id="KW-1015">Disulfide bond</keyword>
<keyword evidence="2" id="KW-0479">Metal-binding</keyword>
<evidence type="ECO:0000256" key="7">
    <source>
        <dbReference type="SAM" id="Phobius"/>
    </source>
</evidence>
<dbReference type="InterPro" id="IPR014349">
    <property type="entry name" value="Rieske_Fe-S_prot"/>
</dbReference>
<evidence type="ECO:0000256" key="2">
    <source>
        <dbReference type="ARBA" id="ARBA00022723"/>
    </source>
</evidence>
<evidence type="ECO:0000256" key="1">
    <source>
        <dbReference type="ARBA" id="ARBA00022714"/>
    </source>
</evidence>
<organism evidence="9 10">
    <name type="scientific">Anatilimnocola aggregata</name>
    <dbReference type="NCBI Taxonomy" id="2528021"/>
    <lineage>
        <taxon>Bacteria</taxon>
        <taxon>Pseudomonadati</taxon>
        <taxon>Planctomycetota</taxon>
        <taxon>Planctomycetia</taxon>
        <taxon>Pirellulales</taxon>
        <taxon>Pirellulaceae</taxon>
        <taxon>Anatilimnocola</taxon>
    </lineage>
</organism>
<keyword evidence="7" id="KW-1133">Transmembrane helix</keyword>
<keyword evidence="10" id="KW-1185">Reference proteome</keyword>
<name>A0A517YDB4_9BACT</name>
<dbReference type="GO" id="GO:0016020">
    <property type="term" value="C:membrane"/>
    <property type="evidence" value="ECO:0007669"/>
    <property type="project" value="InterPro"/>
</dbReference>
<evidence type="ECO:0000256" key="4">
    <source>
        <dbReference type="ARBA" id="ARBA00023014"/>
    </source>
</evidence>
<keyword evidence="3" id="KW-0408">Iron</keyword>
<dbReference type="InterPro" id="IPR017941">
    <property type="entry name" value="Rieske_2Fe-2S"/>
</dbReference>
<dbReference type="GO" id="GO:0051537">
    <property type="term" value="F:2 iron, 2 sulfur cluster binding"/>
    <property type="evidence" value="ECO:0007669"/>
    <property type="project" value="UniProtKB-KW"/>
</dbReference>
<evidence type="ECO:0000313" key="10">
    <source>
        <dbReference type="Proteomes" id="UP000315017"/>
    </source>
</evidence>
<dbReference type="Gene3D" id="2.102.10.10">
    <property type="entry name" value="Rieske [2Fe-2S] iron-sulphur domain"/>
    <property type="match status" value="1"/>
</dbReference>
<dbReference type="PROSITE" id="PS51296">
    <property type="entry name" value="RIESKE"/>
    <property type="match status" value="1"/>
</dbReference>
<gene>
    <name evidence="9" type="primary">petC_1</name>
    <name evidence="9" type="ORF">ETAA8_33280</name>
</gene>
<dbReference type="EMBL" id="CP036274">
    <property type="protein sequence ID" value="QDU28228.1"/>
    <property type="molecule type" value="Genomic_DNA"/>
</dbReference>
<protein>
    <submittedName>
        <fullName evidence="9">Cytochrome b6-f complex iron-sulfur subunit</fullName>
    </submittedName>
</protein>
<keyword evidence="7" id="KW-0472">Membrane</keyword>
<dbReference type="AlphaFoldDB" id="A0A517YDB4"/>
<evidence type="ECO:0000256" key="5">
    <source>
        <dbReference type="ARBA" id="ARBA00023157"/>
    </source>
</evidence>
<dbReference type="Pfam" id="PF00355">
    <property type="entry name" value="Rieske"/>
    <property type="match status" value="1"/>
</dbReference>
<dbReference type="InterPro" id="IPR036922">
    <property type="entry name" value="Rieske_2Fe-2S_sf"/>
</dbReference>
<dbReference type="SMR" id="A0A517YDB4"/>
<reference evidence="9 10" key="1">
    <citation type="submission" date="2019-02" db="EMBL/GenBank/DDBJ databases">
        <title>Deep-cultivation of Planctomycetes and their phenomic and genomic characterization uncovers novel biology.</title>
        <authorList>
            <person name="Wiegand S."/>
            <person name="Jogler M."/>
            <person name="Boedeker C."/>
            <person name="Pinto D."/>
            <person name="Vollmers J."/>
            <person name="Rivas-Marin E."/>
            <person name="Kohn T."/>
            <person name="Peeters S.H."/>
            <person name="Heuer A."/>
            <person name="Rast P."/>
            <person name="Oberbeckmann S."/>
            <person name="Bunk B."/>
            <person name="Jeske O."/>
            <person name="Meyerdierks A."/>
            <person name="Storesund J.E."/>
            <person name="Kallscheuer N."/>
            <person name="Luecker S."/>
            <person name="Lage O.M."/>
            <person name="Pohl T."/>
            <person name="Merkel B.J."/>
            <person name="Hornburger P."/>
            <person name="Mueller R.-W."/>
            <person name="Bruemmer F."/>
            <person name="Labrenz M."/>
            <person name="Spormann A.M."/>
            <person name="Op den Camp H."/>
            <person name="Overmann J."/>
            <person name="Amann R."/>
            <person name="Jetten M.S.M."/>
            <person name="Mascher T."/>
            <person name="Medema M.H."/>
            <person name="Devos D.P."/>
            <person name="Kaster A.-K."/>
            <person name="Ovreas L."/>
            <person name="Rohde M."/>
            <person name="Galperin M.Y."/>
            <person name="Jogler C."/>
        </authorList>
    </citation>
    <scope>NUCLEOTIDE SEQUENCE [LARGE SCALE GENOMIC DNA]</scope>
    <source>
        <strain evidence="9 10">ETA_A8</strain>
    </source>
</reference>
<dbReference type="KEGG" id="aagg:ETAA8_33280"/>
<feature type="transmembrane region" description="Helical" evidence="7">
    <location>
        <begin position="18"/>
        <end position="39"/>
    </location>
</feature>
<proteinExistence type="predicted"/>
<keyword evidence="7" id="KW-0812">Transmembrane</keyword>
<keyword evidence="4" id="KW-0411">Iron-sulfur</keyword>
<dbReference type="RefSeq" id="WP_145090163.1">
    <property type="nucleotide sequence ID" value="NZ_CP036274.1"/>
</dbReference>
<evidence type="ECO:0000259" key="8">
    <source>
        <dbReference type="PROSITE" id="PS51296"/>
    </source>
</evidence>
<accession>A0A517YDB4</accession>
<dbReference type="PANTHER" id="PTHR10134">
    <property type="entry name" value="CYTOCHROME B-C1 COMPLEX SUBUNIT RIESKE, MITOCHONDRIAL"/>
    <property type="match status" value="1"/>
</dbReference>
<dbReference type="PRINTS" id="PR00162">
    <property type="entry name" value="RIESKE"/>
</dbReference>
<feature type="domain" description="Rieske" evidence="8">
    <location>
        <begin position="110"/>
        <end position="164"/>
    </location>
</feature>
<comment type="cofactor">
    <cofactor evidence="6">
        <name>[2Fe-2S] cluster</name>
        <dbReference type="ChEBI" id="CHEBI:190135"/>
    </cofactor>
</comment>
<dbReference type="Proteomes" id="UP000315017">
    <property type="component" value="Chromosome"/>
</dbReference>
<dbReference type="OrthoDB" id="9767869at2"/>
<dbReference type="GO" id="GO:0046872">
    <property type="term" value="F:metal ion binding"/>
    <property type="evidence" value="ECO:0007669"/>
    <property type="project" value="UniProtKB-KW"/>
</dbReference>